<dbReference type="AlphaFoldDB" id="A0A2U1NBY4"/>
<reference evidence="2 3" key="1">
    <citation type="journal article" date="2018" name="Mol. Plant">
        <title>The genome of Artemisia annua provides insight into the evolution of Asteraceae family and artemisinin biosynthesis.</title>
        <authorList>
            <person name="Shen Q."/>
            <person name="Zhang L."/>
            <person name="Liao Z."/>
            <person name="Wang S."/>
            <person name="Yan T."/>
            <person name="Shi P."/>
            <person name="Liu M."/>
            <person name="Fu X."/>
            <person name="Pan Q."/>
            <person name="Wang Y."/>
            <person name="Lv Z."/>
            <person name="Lu X."/>
            <person name="Zhang F."/>
            <person name="Jiang W."/>
            <person name="Ma Y."/>
            <person name="Chen M."/>
            <person name="Hao X."/>
            <person name="Li L."/>
            <person name="Tang Y."/>
            <person name="Lv G."/>
            <person name="Zhou Y."/>
            <person name="Sun X."/>
            <person name="Brodelius P.E."/>
            <person name="Rose J.K.C."/>
            <person name="Tang K."/>
        </authorList>
    </citation>
    <scope>NUCLEOTIDE SEQUENCE [LARGE SCALE GENOMIC DNA]</scope>
    <source>
        <strain evidence="3">cv. Huhao1</strain>
        <tissue evidence="2">Leaf</tissue>
    </source>
</reference>
<evidence type="ECO:0000313" key="3">
    <source>
        <dbReference type="Proteomes" id="UP000245207"/>
    </source>
</evidence>
<evidence type="ECO:0000256" key="1">
    <source>
        <dbReference type="SAM" id="Phobius"/>
    </source>
</evidence>
<dbReference type="EMBL" id="PKPP01003149">
    <property type="protein sequence ID" value="PWA71000.1"/>
    <property type="molecule type" value="Genomic_DNA"/>
</dbReference>
<accession>A0A2U1NBY4</accession>
<evidence type="ECO:0000313" key="2">
    <source>
        <dbReference type="EMBL" id="PWA71000.1"/>
    </source>
</evidence>
<name>A0A2U1NBY4_ARTAN</name>
<organism evidence="2 3">
    <name type="scientific">Artemisia annua</name>
    <name type="common">Sweet wormwood</name>
    <dbReference type="NCBI Taxonomy" id="35608"/>
    <lineage>
        <taxon>Eukaryota</taxon>
        <taxon>Viridiplantae</taxon>
        <taxon>Streptophyta</taxon>
        <taxon>Embryophyta</taxon>
        <taxon>Tracheophyta</taxon>
        <taxon>Spermatophyta</taxon>
        <taxon>Magnoliopsida</taxon>
        <taxon>eudicotyledons</taxon>
        <taxon>Gunneridae</taxon>
        <taxon>Pentapetalae</taxon>
        <taxon>asterids</taxon>
        <taxon>campanulids</taxon>
        <taxon>Asterales</taxon>
        <taxon>Asteraceae</taxon>
        <taxon>Asteroideae</taxon>
        <taxon>Anthemideae</taxon>
        <taxon>Artemisiinae</taxon>
        <taxon>Artemisia</taxon>
    </lineage>
</organism>
<sequence length="142" mass="15815">MISLAQYPLRNGLDANASVMLRNPVVKHLHKVCLQYLGTWQTVIKFVIIVLLFFSTRSASKAIIQLEELNTIDVVTVVELGAGNVRADNRFTSQTNVSFTRSLGLVLYRLAALALFGCPVIDLITRKSEHKVIITTVDFRAI</sequence>
<protein>
    <submittedName>
        <fullName evidence="2">Uncharacterized protein</fullName>
    </submittedName>
</protein>
<proteinExistence type="predicted"/>
<feature type="transmembrane region" description="Helical" evidence="1">
    <location>
        <begin position="106"/>
        <end position="124"/>
    </location>
</feature>
<keyword evidence="1" id="KW-0472">Membrane</keyword>
<keyword evidence="1" id="KW-1133">Transmembrane helix</keyword>
<feature type="transmembrane region" description="Helical" evidence="1">
    <location>
        <begin position="32"/>
        <end position="54"/>
    </location>
</feature>
<dbReference type="Proteomes" id="UP000245207">
    <property type="component" value="Unassembled WGS sequence"/>
</dbReference>
<comment type="caution">
    <text evidence="2">The sequence shown here is derived from an EMBL/GenBank/DDBJ whole genome shotgun (WGS) entry which is preliminary data.</text>
</comment>
<keyword evidence="1" id="KW-0812">Transmembrane</keyword>
<keyword evidence="3" id="KW-1185">Reference proteome</keyword>
<gene>
    <name evidence="2" type="ORF">CTI12_AA276350</name>
</gene>